<feature type="region of interest" description="Disordered" evidence="1">
    <location>
        <begin position="23"/>
        <end position="68"/>
    </location>
</feature>
<reference evidence="2 3" key="1">
    <citation type="submission" date="2024-02" db="EMBL/GenBank/DDBJ databases">
        <authorList>
            <person name="Vignale AGUSTIN F."/>
            <person name="Sosa J E."/>
            <person name="Modenutti C."/>
        </authorList>
    </citation>
    <scope>NUCLEOTIDE SEQUENCE [LARGE SCALE GENOMIC DNA]</scope>
</reference>
<evidence type="ECO:0000313" key="2">
    <source>
        <dbReference type="EMBL" id="CAK9173520.1"/>
    </source>
</evidence>
<sequence length="132" mass="14626">MLLFEQRQETSIFFRTTGTGVSTSFSLFDDSARKLNNPENDSREKDRPGQTMDLPKNHPKQSISFPAKKTGMELARVLEPSLDLEIKEALVPSESEFLPFAPRGGKSLIRARGSKSQISPGEGTRQSLSKAD</sequence>
<dbReference type="Proteomes" id="UP001642360">
    <property type="component" value="Unassembled WGS sequence"/>
</dbReference>
<protein>
    <submittedName>
        <fullName evidence="2">Uncharacterized protein</fullName>
    </submittedName>
</protein>
<proteinExistence type="predicted"/>
<gene>
    <name evidence="2" type="ORF">ILEXP_LOCUS43257</name>
</gene>
<keyword evidence="3" id="KW-1185">Reference proteome</keyword>
<evidence type="ECO:0000313" key="3">
    <source>
        <dbReference type="Proteomes" id="UP001642360"/>
    </source>
</evidence>
<dbReference type="AlphaFoldDB" id="A0ABC8U395"/>
<accession>A0ABC8U395</accession>
<feature type="region of interest" description="Disordered" evidence="1">
    <location>
        <begin position="101"/>
        <end position="132"/>
    </location>
</feature>
<name>A0ABC8U395_9AQUA</name>
<comment type="caution">
    <text evidence="2">The sequence shown here is derived from an EMBL/GenBank/DDBJ whole genome shotgun (WGS) entry which is preliminary data.</text>
</comment>
<dbReference type="EMBL" id="CAUOFW020006169">
    <property type="protein sequence ID" value="CAK9173520.1"/>
    <property type="molecule type" value="Genomic_DNA"/>
</dbReference>
<organism evidence="2 3">
    <name type="scientific">Ilex paraguariensis</name>
    <name type="common">yerba mate</name>
    <dbReference type="NCBI Taxonomy" id="185542"/>
    <lineage>
        <taxon>Eukaryota</taxon>
        <taxon>Viridiplantae</taxon>
        <taxon>Streptophyta</taxon>
        <taxon>Embryophyta</taxon>
        <taxon>Tracheophyta</taxon>
        <taxon>Spermatophyta</taxon>
        <taxon>Magnoliopsida</taxon>
        <taxon>eudicotyledons</taxon>
        <taxon>Gunneridae</taxon>
        <taxon>Pentapetalae</taxon>
        <taxon>asterids</taxon>
        <taxon>campanulids</taxon>
        <taxon>Aquifoliales</taxon>
        <taxon>Aquifoliaceae</taxon>
        <taxon>Ilex</taxon>
    </lineage>
</organism>
<feature type="compositionally biased region" description="Polar residues" evidence="1">
    <location>
        <begin position="114"/>
        <end position="132"/>
    </location>
</feature>
<evidence type="ECO:0000256" key="1">
    <source>
        <dbReference type="SAM" id="MobiDB-lite"/>
    </source>
</evidence>